<feature type="transmembrane region" description="Helical" evidence="1">
    <location>
        <begin position="104"/>
        <end position="124"/>
    </location>
</feature>
<sequence length="183" mass="21139">MIWVTLHNCASLTIFFIIVIIVPIIARWGRAGPISIRVVTVVWSGLWGYRCSVILITRATGIMALPTATTRHCLRVSVNWWHHHHWFGYPWGCHHCCRCRTVLGLFRIFWFVLGLINYSGLFLSFGLIRIFRFVFGLFGLLCFFLGRFKSDNLRFLLWFFGLLGLFGFFGLLGLCGLFDLNAL</sequence>
<name>A0A0V0GWX9_SOLCH</name>
<feature type="transmembrane region" description="Helical" evidence="1">
    <location>
        <begin position="130"/>
        <end position="148"/>
    </location>
</feature>
<accession>A0A0V0GWX9</accession>
<proteinExistence type="predicted"/>
<protein>
    <submittedName>
        <fullName evidence="2">Putative ovule protein</fullName>
    </submittedName>
</protein>
<keyword evidence="1" id="KW-0812">Transmembrane</keyword>
<evidence type="ECO:0000313" key="2">
    <source>
        <dbReference type="EMBL" id="JAP12645.1"/>
    </source>
</evidence>
<keyword evidence="1" id="KW-0472">Membrane</keyword>
<evidence type="ECO:0000256" key="1">
    <source>
        <dbReference type="SAM" id="Phobius"/>
    </source>
</evidence>
<feature type="non-terminal residue" evidence="2">
    <location>
        <position position="183"/>
    </location>
</feature>
<organism evidence="2">
    <name type="scientific">Solanum chacoense</name>
    <name type="common">Chaco potato</name>
    <dbReference type="NCBI Taxonomy" id="4108"/>
    <lineage>
        <taxon>Eukaryota</taxon>
        <taxon>Viridiplantae</taxon>
        <taxon>Streptophyta</taxon>
        <taxon>Embryophyta</taxon>
        <taxon>Tracheophyta</taxon>
        <taxon>Spermatophyta</taxon>
        <taxon>Magnoliopsida</taxon>
        <taxon>eudicotyledons</taxon>
        <taxon>Gunneridae</taxon>
        <taxon>Pentapetalae</taxon>
        <taxon>asterids</taxon>
        <taxon>lamiids</taxon>
        <taxon>Solanales</taxon>
        <taxon>Solanaceae</taxon>
        <taxon>Solanoideae</taxon>
        <taxon>Solaneae</taxon>
        <taxon>Solanum</taxon>
    </lineage>
</organism>
<dbReference type="AlphaFoldDB" id="A0A0V0GWX9"/>
<dbReference type="EMBL" id="GEDG01029278">
    <property type="protein sequence ID" value="JAP12645.1"/>
    <property type="molecule type" value="Transcribed_RNA"/>
</dbReference>
<keyword evidence="1" id="KW-1133">Transmembrane helix</keyword>
<feature type="transmembrane region" description="Helical" evidence="1">
    <location>
        <begin position="12"/>
        <end position="29"/>
    </location>
</feature>
<feature type="transmembrane region" description="Helical" evidence="1">
    <location>
        <begin position="155"/>
        <end position="180"/>
    </location>
</feature>
<reference evidence="2" key="1">
    <citation type="submission" date="2015-12" db="EMBL/GenBank/DDBJ databases">
        <title>Gene expression during late stages of embryo sac development: a critical building block for successful pollen-pistil interactions.</title>
        <authorList>
            <person name="Liu Y."/>
            <person name="Joly V."/>
            <person name="Sabar M."/>
            <person name="Matton D.P."/>
        </authorList>
    </citation>
    <scope>NUCLEOTIDE SEQUENCE</scope>
</reference>